<gene>
    <name evidence="2" type="ORF">V6N12_002462</name>
</gene>
<accession>A0ABR2B523</accession>
<keyword evidence="3" id="KW-1185">Reference proteome</keyword>
<comment type="caution">
    <text evidence="2">The sequence shown here is derived from an EMBL/GenBank/DDBJ whole genome shotgun (WGS) entry which is preliminary data.</text>
</comment>
<evidence type="ECO:0000256" key="1">
    <source>
        <dbReference type="SAM" id="MobiDB-lite"/>
    </source>
</evidence>
<protein>
    <submittedName>
        <fullName evidence="2">Uncharacterized protein</fullName>
    </submittedName>
</protein>
<evidence type="ECO:0000313" key="3">
    <source>
        <dbReference type="Proteomes" id="UP001472677"/>
    </source>
</evidence>
<name>A0ABR2B523_9ROSI</name>
<dbReference type="EMBL" id="JBBPBM010000182">
    <property type="protein sequence ID" value="KAK8501726.1"/>
    <property type="molecule type" value="Genomic_DNA"/>
</dbReference>
<proteinExistence type="predicted"/>
<sequence length="105" mass="11682">MKLRDDLVNKQRLRGEIKIFDLFDIHADTVHVGIMAVEAPAKHVSDFDDEDEDGPIVFKRNNTFSLKKNQLNSEIKKASSQRSDGHSGSQASDVKASKVQSSNAQ</sequence>
<evidence type="ECO:0000313" key="2">
    <source>
        <dbReference type="EMBL" id="KAK8501726.1"/>
    </source>
</evidence>
<organism evidence="2 3">
    <name type="scientific">Hibiscus sabdariffa</name>
    <name type="common">roselle</name>
    <dbReference type="NCBI Taxonomy" id="183260"/>
    <lineage>
        <taxon>Eukaryota</taxon>
        <taxon>Viridiplantae</taxon>
        <taxon>Streptophyta</taxon>
        <taxon>Embryophyta</taxon>
        <taxon>Tracheophyta</taxon>
        <taxon>Spermatophyta</taxon>
        <taxon>Magnoliopsida</taxon>
        <taxon>eudicotyledons</taxon>
        <taxon>Gunneridae</taxon>
        <taxon>Pentapetalae</taxon>
        <taxon>rosids</taxon>
        <taxon>malvids</taxon>
        <taxon>Malvales</taxon>
        <taxon>Malvaceae</taxon>
        <taxon>Malvoideae</taxon>
        <taxon>Hibiscus</taxon>
    </lineage>
</organism>
<feature type="region of interest" description="Disordered" evidence="1">
    <location>
        <begin position="73"/>
        <end position="105"/>
    </location>
</feature>
<reference evidence="2 3" key="1">
    <citation type="journal article" date="2024" name="G3 (Bethesda)">
        <title>Genome assembly of Hibiscus sabdariffa L. provides insights into metabolisms of medicinal natural products.</title>
        <authorList>
            <person name="Kim T."/>
        </authorList>
    </citation>
    <scope>NUCLEOTIDE SEQUENCE [LARGE SCALE GENOMIC DNA]</scope>
    <source>
        <strain evidence="2">TK-2024</strain>
        <tissue evidence="2">Old leaves</tissue>
    </source>
</reference>
<dbReference type="Proteomes" id="UP001472677">
    <property type="component" value="Unassembled WGS sequence"/>
</dbReference>